<keyword evidence="4 7" id="KW-0133">Cell shape</keyword>
<dbReference type="Pfam" id="PF03734">
    <property type="entry name" value="YkuD"/>
    <property type="match status" value="1"/>
</dbReference>
<evidence type="ECO:0000256" key="7">
    <source>
        <dbReference type="PROSITE-ProRule" id="PRU01373"/>
    </source>
</evidence>
<feature type="signal peptide" evidence="8">
    <location>
        <begin position="1"/>
        <end position="20"/>
    </location>
</feature>
<evidence type="ECO:0000256" key="2">
    <source>
        <dbReference type="ARBA" id="ARBA00005992"/>
    </source>
</evidence>
<feature type="active site" description="Proton donor/acceptor" evidence="7">
    <location>
        <position position="97"/>
    </location>
</feature>
<feature type="domain" description="L,D-TPase catalytic" evidence="9">
    <location>
        <begin position="25"/>
        <end position="141"/>
    </location>
</feature>
<dbReference type="Proteomes" id="UP001597176">
    <property type="component" value="Unassembled WGS sequence"/>
</dbReference>
<evidence type="ECO:0000256" key="4">
    <source>
        <dbReference type="ARBA" id="ARBA00022960"/>
    </source>
</evidence>
<keyword evidence="8" id="KW-0732">Signal</keyword>
<dbReference type="SUPFAM" id="SSF141523">
    <property type="entry name" value="L,D-transpeptidase catalytic domain-like"/>
    <property type="match status" value="1"/>
</dbReference>
<dbReference type="InterPro" id="IPR050979">
    <property type="entry name" value="LD-transpeptidase"/>
</dbReference>
<evidence type="ECO:0000313" key="10">
    <source>
        <dbReference type="EMBL" id="MFD1303701.1"/>
    </source>
</evidence>
<dbReference type="GO" id="GO:0016746">
    <property type="term" value="F:acyltransferase activity"/>
    <property type="evidence" value="ECO:0007669"/>
    <property type="project" value="UniProtKB-KW"/>
</dbReference>
<evidence type="ECO:0000256" key="8">
    <source>
        <dbReference type="SAM" id="SignalP"/>
    </source>
</evidence>
<dbReference type="Gene3D" id="2.40.440.10">
    <property type="entry name" value="L,D-transpeptidase catalytic domain-like"/>
    <property type="match status" value="1"/>
</dbReference>
<comment type="similarity">
    <text evidence="2">Belongs to the YkuD family.</text>
</comment>
<comment type="caution">
    <text evidence="10">The sequence shown here is derived from an EMBL/GenBank/DDBJ whole genome shotgun (WGS) entry which is preliminary data.</text>
</comment>
<dbReference type="CDD" id="cd16913">
    <property type="entry name" value="YkuD_like"/>
    <property type="match status" value="1"/>
</dbReference>
<reference evidence="11" key="1">
    <citation type="journal article" date="2019" name="Int. J. Syst. Evol. Microbiol.">
        <title>The Global Catalogue of Microorganisms (GCM) 10K type strain sequencing project: providing services to taxonomists for standard genome sequencing and annotation.</title>
        <authorList>
            <consortium name="The Broad Institute Genomics Platform"/>
            <consortium name="The Broad Institute Genome Sequencing Center for Infectious Disease"/>
            <person name="Wu L."/>
            <person name="Ma J."/>
        </authorList>
    </citation>
    <scope>NUCLEOTIDE SEQUENCE [LARGE SCALE GENOMIC DNA]</scope>
    <source>
        <strain evidence="11">CCUG 56108</strain>
    </source>
</reference>
<organism evidence="10 11">
    <name type="scientific">Methylobacterium marchantiae</name>
    <dbReference type="NCBI Taxonomy" id="600331"/>
    <lineage>
        <taxon>Bacteria</taxon>
        <taxon>Pseudomonadati</taxon>
        <taxon>Pseudomonadota</taxon>
        <taxon>Alphaproteobacteria</taxon>
        <taxon>Hyphomicrobiales</taxon>
        <taxon>Methylobacteriaceae</taxon>
        <taxon>Methylobacterium</taxon>
    </lineage>
</organism>
<protein>
    <submittedName>
        <fullName evidence="10">L,D-transpeptidase</fullName>
        <ecNumber evidence="10">2.3.2.-</ecNumber>
    </submittedName>
</protein>
<dbReference type="InterPro" id="IPR005490">
    <property type="entry name" value="LD_TPept_cat_dom"/>
</dbReference>
<evidence type="ECO:0000256" key="6">
    <source>
        <dbReference type="ARBA" id="ARBA00023316"/>
    </source>
</evidence>
<name>A0ABW3X3X4_9HYPH</name>
<dbReference type="InterPro" id="IPR038063">
    <property type="entry name" value="Transpep_catalytic_dom"/>
</dbReference>
<comment type="pathway">
    <text evidence="1 7">Cell wall biogenesis; peptidoglycan biosynthesis.</text>
</comment>
<keyword evidence="11" id="KW-1185">Reference proteome</keyword>
<keyword evidence="6 7" id="KW-0961">Cell wall biogenesis/degradation</keyword>
<proteinExistence type="inferred from homology"/>
<keyword evidence="3 10" id="KW-0808">Transferase</keyword>
<feature type="chain" id="PRO_5046290332" evidence="8">
    <location>
        <begin position="21"/>
        <end position="213"/>
    </location>
</feature>
<dbReference type="PROSITE" id="PS52029">
    <property type="entry name" value="LD_TPASE"/>
    <property type="match status" value="1"/>
</dbReference>
<evidence type="ECO:0000256" key="5">
    <source>
        <dbReference type="ARBA" id="ARBA00022984"/>
    </source>
</evidence>
<dbReference type="EMBL" id="JBHTND010000036">
    <property type="protein sequence ID" value="MFD1303701.1"/>
    <property type="molecule type" value="Genomic_DNA"/>
</dbReference>
<dbReference type="RefSeq" id="WP_238205073.1">
    <property type="nucleotide sequence ID" value="NZ_JBHTND010000036.1"/>
</dbReference>
<feature type="active site" description="Nucleophile" evidence="7">
    <location>
        <position position="113"/>
    </location>
</feature>
<evidence type="ECO:0000256" key="1">
    <source>
        <dbReference type="ARBA" id="ARBA00004752"/>
    </source>
</evidence>
<evidence type="ECO:0000256" key="3">
    <source>
        <dbReference type="ARBA" id="ARBA00022679"/>
    </source>
</evidence>
<keyword evidence="5 7" id="KW-0573">Peptidoglycan synthesis</keyword>
<evidence type="ECO:0000313" key="11">
    <source>
        <dbReference type="Proteomes" id="UP001597176"/>
    </source>
</evidence>
<sequence length="213" mass="23515">MRRCLTVLLSGLAVAASATASLADLRVSVDKDRQRMSVAVDGEIRHVWPVSTGLSRYDTPNGTYKAFRMEKTHFSREWDNAPMPHAIFFTPAGHAIHATNQTRHLGRLASHGCVRLSPRNAATLFALVRQQGLGRTRIDVEGSTAATVSGLHRSQPVRAARSGDRNARFAAQTARDKAWEQENYYGAPVRQMSRNPFEAGYGYAPVVVYDGDY</sequence>
<dbReference type="PANTHER" id="PTHR30582">
    <property type="entry name" value="L,D-TRANSPEPTIDASE"/>
    <property type="match status" value="1"/>
</dbReference>
<evidence type="ECO:0000259" key="9">
    <source>
        <dbReference type="PROSITE" id="PS52029"/>
    </source>
</evidence>
<dbReference type="PANTHER" id="PTHR30582:SF2">
    <property type="entry name" value="L,D-TRANSPEPTIDASE YCIB-RELATED"/>
    <property type="match status" value="1"/>
</dbReference>
<gene>
    <name evidence="10" type="ORF">ACFQ4G_19215</name>
</gene>
<dbReference type="EC" id="2.3.2.-" evidence="10"/>
<keyword evidence="10" id="KW-0012">Acyltransferase</keyword>
<accession>A0ABW3X3X4</accession>